<dbReference type="Gene3D" id="2.60.40.420">
    <property type="entry name" value="Cupredoxins - blue copper proteins"/>
    <property type="match status" value="3"/>
</dbReference>
<keyword evidence="6" id="KW-0167">Capsid protein</keyword>
<dbReference type="InterPro" id="IPR001117">
    <property type="entry name" value="Cu-oxidase_2nd"/>
</dbReference>
<proteinExistence type="predicted"/>
<organism evidence="6 7">
    <name type="scientific">Fulvimarina manganoxydans</name>
    <dbReference type="NCBI Taxonomy" id="937218"/>
    <lineage>
        <taxon>Bacteria</taxon>
        <taxon>Pseudomonadati</taxon>
        <taxon>Pseudomonadota</taxon>
        <taxon>Alphaproteobacteria</taxon>
        <taxon>Hyphomicrobiales</taxon>
        <taxon>Aurantimonadaceae</taxon>
        <taxon>Fulvimarina</taxon>
    </lineage>
</organism>
<dbReference type="InterPro" id="IPR008972">
    <property type="entry name" value="Cupredoxin"/>
</dbReference>
<keyword evidence="2" id="KW-0560">Oxidoreductase</keyword>
<sequence length="468" mass="51342">MKLSRRAFLAGAGAVISQKAFGRVIDLSKENETARVLTARRASASILPSDLASPTAIWGFDGTAPGPVLRAKAGERLKVVVENGLDQPTSVHWHGIRIDNAMDGVPGLTQEAIEPGGRFFYDFRTPDPGTYWYHSHDRSWEQNARGLHGALIVEEAERWKGADRDIVLLVDDWRLTKTGAIEDSFGQMMDWSHGGRLGNVVTVNGRYKPRIAFRPNERVRLRLINAANARIMDIGFRGAATRLLALDGMATSLAEMPGPVRLAPAQRADLLVDFPASPKPLAMTIETRDGPVAIAEISVSGEPVRAEFPEPIGLPAAGLPVSSDLQDARRAELRMEGGAMGRMTGAMHDGRMMDIRSLAQTGRVWAFNGVAGDMNEPLARFERGRTAVVKIRNETPWPHAMHVHGHHFRVVSRDGGAILDPVLRDTDLMMPDETIEIAFVADNPGKWLLHCHMLEHSASGMMTWFEVA</sequence>
<dbReference type="Pfam" id="PF07731">
    <property type="entry name" value="Cu-oxidase_2"/>
    <property type="match status" value="1"/>
</dbReference>
<keyword evidence="1" id="KW-0479">Metal-binding</keyword>
<protein>
    <submittedName>
        <fullName evidence="6">Multicopper oxidase with three cupredoxin domains (Includes cell division protein FtsP and spore coat protein CotA)</fullName>
    </submittedName>
</protein>
<evidence type="ECO:0000256" key="2">
    <source>
        <dbReference type="ARBA" id="ARBA00023002"/>
    </source>
</evidence>
<dbReference type="SUPFAM" id="SSF49503">
    <property type="entry name" value="Cupredoxins"/>
    <property type="match status" value="3"/>
</dbReference>
<dbReference type="OrthoDB" id="9757546at2"/>
<feature type="domain" description="Plastocyanin-like" evidence="3">
    <location>
        <begin position="165"/>
        <end position="285"/>
    </location>
</feature>
<dbReference type="InterPro" id="IPR011706">
    <property type="entry name" value="Cu-oxidase_C"/>
</dbReference>
<evidence type="ECO:0000259" key="4">
    <source>
        <dbReference type="Pfam" id="PF07731"/>
    </source>
</evidence>
<dbReference type="InterPro" id="IPR045087">
    <property type="entry name" value="Cu-oxidase_fam"/>
</dbReference>
<dbReference type="GO" id="GO:0016491">
    <property type="term" value="F:oxidoreductase activity"/>
    <property type="evidence" value="ECO:0007669"/>
    <property type="project" value="UniProtKB-KW"/>
</dbReference>
<dbReference type="PANTHER" id="PTHR11709:SF2">
    <property type="entry name" value="MULTICOPPER OXIDASE LPR1"/>
    <property type="match status" value="1"/>
</dbReference>
<dbReference type="STRING" id="937218.SAMN06297251_108148"/>
<dbReference type="Pfam" id="PF00394">
    <property type="entry name" value="Cu-oxidase"/>
    <property type="match status" value="1"/>
</dbReference>
<name>A0A1W2C3T3_9HYPH</name>
<dbReference type="InterPro" id="IPR002355">
    <property type="entry name" value="Cu_oxidase_Cu_BS"/>
</dbReference>
<keyword evidence="6" id="KW-0131">Cell cycle</keyword>
<reference evidence="6 7" key="1">
    <citation type="submission" date="2017-04" db="EMBL/GenBank/DDBJ databases">
        <authorList>
            <person name="Afonso C.L."/>
            <person name="Miller P.J."/>
            <person name="Scott M.A."/>
            <person name="Spackman E."/>
            <person name="Goraichik I."/>
            <person name="Dimitrov K.M."/>
            <person name="Suarez D.L."/>
            <person name="Swayne D.E."/>
        </authorList>
    </citation>
    <scope>NUCLEOTIDE SEQUENCE [LARGE SCALE GENOMIC DNA]</scope>
    <source>
        <strain evidence="6 7">CGMCC 1.10972</strain>
    </source>
</reference>
<dbReference type="GO" id="GO:0030288">
    <property type="term" value="C:outer membrane-bounded periplasmic space"/>
    <property type="evidence" value="ECO:0007669"/>
    <property type="project" value="TreeGrafter"/>
</dbReference>
<accession>A0A1W2C3T3</accession>
<keyword evidence="6" id="KW-0946">Virion</keyword>
<dbReference type="Proteomes" id="UP000192656">
    <property type="component" value="Unassembled WGS sequence"/>
</dbReference>
<evidence type="ECO:0000259" key="5">
    <source>
        <dbReference type="Pfam" id="PF07732"/>
    </source>
</evidence>
<evidence type="ECO:0000256" key="1">
    <source>
        <dbReference type="ARBA" id="ARBA00022723"/>
    </source>
</evidence>
<feature type="domain" description="Plastocyanin-like" evidence="5">
    <location>
        <begin position="54"/>
        <end position="156"/>
    </location>
</feature>
<gene>
    <name evidence="6" type="ORF">SAMN06297251_108148</name>
</gene>
<dbReference type="GO" id="GO:0051301">
    <property type="term" value="P:cell division"/>
    <property type="evidence" value="ECO:0007669"/>
    <property type="project" value="UniProtKB-KW"/>
</dbReference>
<dbReference type="Pfam" id="PF07732">
    <property type="entry name" value="Cu-oxidase_3"/>
    <property type="match status" value="1"/>
</dbReference>
<keyword evidence="7" id="KW-1185">Reference proteome</keyword>
<evidence type="ECO:0000313" key="7">
    <source>
        <dbReference type="Proteomes" id="UP000192656"/>
    </source>
</evidence>
<dbReference type="AlphaFoldDB" id="A0A1W2C3T3"/>
<dbReference type="PANTHER" id="PTHR11709">
    <property type="entry name" value="MULTI-COPPER OXIDASE"/>
    <property type="match status" value="1"/>
</dbReference>
<evidence type="ECO:0000313" key="6">
    <source>
        <dbReference type="EMBL" id="SMC79897.1"/>
    </source>
</evidence>
<dbReference type="CDD" id="cd13861">
    <property type="entry name" value="CuRO_1_CumA_like"/>
    <property type="match status" value="1"/>
</dbReference>
<keyword evidence="6" id="KW-0132">Cell division</keyword>
<dbReference type="GO" id="GO:0005507">
    <property type="term" value="F:copper ion binding"/>
    <property type="evidence" value="ECO:0007669"/>
    <property type="project" value="InterPro"/>
</dbReference>
<feature type="domain" description="Plastocyanin-like" evidence="4">
    <location>
        <begin position="354"/>
        <end position="467"/>
    </location>
</feature>
<dbReference type="InterPro" id="IPR011707">
    <property type="entry name" value="Cu-oxidase-like_N"/>
</dbReference>
<dbReference type="EMBL" id="FWXR01000008">
    <property type="protein sequence ID" value="SMC79897.1"/>
    <property type="molecule type" value="Genomic_DNA"/>
</dbReference>
<evidence type="ECO:0000259" key="3">
    <source>
        <dbReference type="Pfam" id="PF00394"/>
    </source>
</evidence>
<dbReference type="PROSITE" id="PS00080">
    <property type="entry name" value="MULTICOPPER_OXIDASE2"/>
    <property type="match status" value="1"/>
</dbReference>